<dbReference type="RefSeq" id="WP_139514601.1">
    <property type="nucleotide sequence ID" value="NZ_CP040896.1"/>
</dbReference>
<protein>
    <submittedName>
        <fullName evidence="3">ZIP family zinc transporter</fullName>
    </submittedName>
</protein>
<dbReference type="Proteomes" id="UP000305398">
    <property type="component" value="Chromosome"/>
</dbReference>
<dbReference type="KEGG" id="hyj:FHG12_04570"/>
<keyword evidence="2" id="KW-1133">Transmembrane helix</keyword>
<dbReference type="AlphaFoldDB" id="A0A5B7ZWU7"/>
<proteinExistence type="predicted"/>
<feature type="compositionally biased region" description="Basic and acidic residues" evidence="1">
    <location>
        <begin position="102"/>
        <end position="120"/>
    </location>
</feature>
<feature type="transmembrane region" description="Helical" evidence="2">
    <location>
        <begin position="242"/>
        <end position="261"/>
    </location>
</feature>
<organism evidence="3 4">
    <name type="scientific">Hymenobacter jejuensis</name>
    <dbReference type="NCBI Taxonomy" id="2502781"/>
    <lineage>
        <taxon>Bacteria</taxon>
        <taxon>Pseudomonadati</taxon>
        <taxon>Bacteroidota</taxon>
        <taxon>Cytophagia</taxon>
        <taxon>Cytophagales</taxon>
        <taxon>Hymenobacteraceae</taxon>
        <taxon>Hymenobacter</taxon>
    </lineage>
</organism>
<feature type="transmembrane region" description="Helical" evidence="2">
    <location>
        <begin position="141"/>
        <end position="164"/>
    </location>
</feature>
<sequence length="266" mass="27514">MHFPTWALAGFWGLVSGSALMLGAAIGYYAHVSQRLIAAVMAFGSGVLISTLSLELMEDAYRKGGFDSAAYGFFGGAAVYTLANWILSHAGAKHRKRSGTQQHEERQKTKSSDDKSAASSDKDNSMAIALGALLDGIPESIVIGLSLLAGGTVSTVAVVAIFLSNLPEGLSSAAGMRKAGRSPGFVLALWTGIAVISGIASLAGYSIFSHFSPDVIAVTTAVAAGAVLAMIADTMIPEAFEVAHNFTGLITVIGFLVAFYLSKMGD</sequence>
<feature type="transmembrane region" description="Helical" evidence="2">
    <location>
        <begin position="6"/>
        <end position="29"/>
    </location>
</feature>
<name>A0A5B7ZWU7_9BACT</name>
<accession>A0A5B7ZWU7</accession>
<dbReference type="OrthoDB" id="1145132at2"/>
<dbReference type="EMBL" id="CP040896">
    <property type="protein sequence ID" value="QDA59420.1"/>
    <property type="molecule type" value="Genomic_DNA"/>
</dbReference>
<feature type="transmembrane region" description="Helical" evidence="2">
    <location>
        <begin position="215"/>
        <end position="236"/>
    </location>
</feature>
<evidence type="ECO:0000256" key="1">
    <source>
        <dbReference type="SAM" id="MobiDB-lite"/>
    </source>
</evidence>
<keyword evidence="2" id="KW-0472">Membrane</keyword>
<feature type="transmembrane region" description="Helical" evidence="2">
    <location>
        <begin position="184"/>
        <end position="208"/>
    </location>
</feature>
<evidence type="ECO:0000313" key="4">
    <source>
        <dbReference type="Proteomes" id="UP000305398"/>
    </source>
</evidence>
<keyword evidence="4" id="KW-1185">Reference proteome</keyword>
<keyword evidence="2" id="KW-0812">Transmembrane</keyword>
<reference evidence="3 4" key="1">
    <citation type="submission" date="2019-06" db="EMBL/GenBank/DDBJ databases">
        <authorList>
            <person name="Srinivasan S."/>
        </authorList>
    </citation>
    <scope>NUCLEOTIDE SEQUENCE [LARGE SCALE GENOMIC DNA]</scope>
    <source>
        <strain evidence="3 4">17J68-5</strain>
    </source>
</reference>
<feature type="transmembrane region" description="Helical" evidence="2">
    <location>
        <begin position="36"/>
        <end position="57"/>
    </location>
</feature>
<gene>
    <name evidence="3" type="ORF">FHG12_04570</name>
</gene>
<evidence type="ECO:0000313" key="3">
    <source>
        <dbReference type="EMBL" id="QDA59420.1"/>
    </source>
</evidence>
<evidence type="ECO:0000256" key="2">
    <source>
        <dbReference type="SAM" id="Phobius"/>
    </source>
</evidence>
<feature type="transmembrane region" description="Helical" evidence="2">
    <location>
        <begin position="69"/>
        <end position="87"/>
    </location>
</feature>
<feature type="region of interest" description="Disordered" evidence="1">
    <location>
        <begin position="94"/>
        <end position="120"/>
    </location>
</feature>